<sequence length="2077" mass="232682">MKPSKDKHEVFVLPPDLLKKLGISIGNINGSPENPADGNGSPSTAIISNEAYEYNENIPAPNCNEKPTDTSILETASLMKKSVFLSPTFVSNTTNAIPGEVEISRKNITEDSVAVCTLLEPQDSVFEPSDSIEVTKVFRDSNDNQEGYLKVNQYNNCVNGEKISLPHINQEHPCPSLDGNEKPAVEINTTFDENLTGNILPSGSEVINDYSFKSDNNVKLIPNSTDSDSICRSFNDETKKKPAPKSSKIDIISDETIPLSKLREMKRLKRRSLNGKNIKPVAVQSIAKISFEAENTGLQSVMESNSTVPLKNTKILPSDSDEINSEENVVLSNLKSMNNNEQIEATAVLSPTSLKNTEVTRIDIISNTTENVTLLGNEENVKDHMNRTTSKYDLPDKDTEAFKEDKTEKAINDCDLYDQNKTSEDNITVTTAIVNGLDEDKEVTIKNVDKNVAICNGQNDECAGSTPAGLDGVKKQHFAESEYKCKNDKTEQVGPIQEATVIQEHTIVENTQKSKSNTKKRRNSKNTCNNSEVKKIAEHKISSKNVVNKTLEHDELNSILNATKNVSGNATDIKVDKVKEIAAYLRKFSHIYTDKKKTKKALCNDILKKEKVNSNTNTIESKLCIQGVEKPGGTEVVREHTETINQDVVDAAESKNSDSIRNIVKPLNTDINDNNSATVGSEFINIGLSSPQPKLSATSSKTESSEISNILEKSSSGAKEKTYQRGQTSSNENTSSRKEVTLDSPKTSSITAPKRKMSGNTTPAAEPSFKKTVKCGLCNNIFCGVEWEQHVANDHHLIAWRAGSSINLDDPKLGQKLKERLKTAGVLECSLCCMQFKKFNRFMEHIKYCVRKKLSNAEKKSDKPSRKSRTTTDESVTCGVCQRTMLSSNWLEHIGSLHDYLAWKQGQAALNLDKEPEVWQHLQNIVRLNGCLICYKCGLQRSRVQKYLAHIKTCNGTRERMDESSTSIDLNSSSIQEPICKVELVDSGVKCGVCELEMCDADWIDHICKTHKYLAWQEGETPLNLDDEEEVRNHLQQFIRQHGGLTCHKCGFVRKRVKLYLTHVETCDGTDSQINNSSMNMSLNTTTASTDEWYEVPIEKDERKVVKCGVCSEEVPILEWPHHAGKEHDYMAWQDGANPLDLENELAVKVHLLDMSKLSGGLVCNKCEKRMKYPKTYLQHTKECTGPTASQEVKLEISTSSWIESFCNNEIKDQIFTCGVCDSNIESDKWFKHIETKHQYLAWVKDQPPLDVENPAIVNKHLNEISKAVGGLTCAKCGIKRKYVKWYLLHISTCQGRRSSSDVFHALMDKDVVECAVCGETMEPKEWRNHAMKQHYNIAWVVGDNPIEINNPYAVENYLKEYQLANNKLICKVCKISRVSYVGFYAHIIVCGKTEKETEIYKSVCDICNNKYLRIYKSQHMTMHREKEYAKERKLLAAKEQALKKEEEESTEVIIQSGRRKAAEKAKNVIENYKKNFHDGNFHCSKCGYNSEVEKDLADHVCIEDKWGDASDSDESVKIENFSGDETEESDIDSNVSDEEREAREQASSLKKKKHSDSSKICRLPYQINNASSYLKRSTEEFIDTYLTDEDLFPLWHSCELEEVPENELMNYMPPIEESCKVRFDENQDWLTFNRFESSRVKDTIVMFLGASIQCMSWVPAAAQAGRAGRERLFLSVVTHRSDDAPRHAWDVTLSERALIQIWDCANLIANTPQFVLGIAHNFGTVWAIDWCPSGARDVFDLDPSLGNKHRLGLMAAACSNGLAYIFAVPYPSSVTEKEKPFYKLNPVAELRLASNENRRVYQATAIKWTVQKGHSQVVVGYADGTTAYYDLTGESPLLRSTENNRTVLYPYHDERVQNASIEDVDIYPSGTGSQERAGGVVCVGSAGGAGAAALQSHLAAVKVLFPPHWPAALLAGDDCLVKQSVNELEWWGGGRRLGGSCRAAGCAWCGRVCVSAPPLLRQLRPHPCFPDLHKQVIARILMIPFGAKRKRQNDELAMIVEPLAYNDAVKKYGVEFKQITAKDRTTQQKLSATPRVAYPERFPLSDVADMKFCPTFKEHHKLAVGMHSGLIFIINV</sequence>
<dbReference type="EMBL" id="CM056786">
    <property type="protein sequence ID" value="KAJ8729541.1"/>
    <property type="molecule type" value="Genomic_DNA"/>
</dbReference>
<proteinExistence type="predicted"/>
<keyword evidence="2" id="KW-1185">Reference proteome</keyword>
<evidence type="ECO:0000313" key="2">
    <source>
        <dbReference type="Proteomes" id="UP001231649"/>
    </source>
</evidence>
<name>A0ACC2R026_9NEOP</name>
<dbReference type="Proteomes" id="UP001231649">
    <property type="component" value="Chromosome 10"/>
</dbReference>
<organism evidence="1 2">
    <name type="scientific">Mythimna loreyi</name>
    <dbReference type="NCBI Taxonomy" id="667449"/>
    <lineage>
        <taxon>Eukaryota</taxon>
        <taxon>Metazoa</taxon>
        <taxon>Ecdysozoa</taxon>
        <taxon>Arthropoda</taxon>
        <taxon>Hexapoda</taxon>
        <taxon>Insecta</taxon>
        <taxon>Pterygota</taxon>
        <taxon>Neoptera</taxon>
        <taxon>Endopterygota</taxon>
        <taxon>Lepidoptera</taxon>
        <taxon>Glossata</taxon>
        <taxon>Ditrysia</taxon>
        <taxon>Noctuoidea</taxon>
        <taxon>Noctuidae</taxon>
        <taxon>Noctuinae</taxon>
        <taxon>Hadenini</taxon>
        <taxon>Mythimna</taxon>
    </lineage>
</organism>
<protein>
    <submittedName>
        <fullName evidence="1">Uncharacterized protein</fullName>
    </submittedName>
</protein>
<evidence type="ECO:0000313" key="1">
    <source>
        <dbReference type="EMBL" id="KAJ8729541.1"/>
    </source>
</evidence>
<accession>A0ACC2R026</accession>
<comment type="caution">
    <text evidence="1">The sequence shown here is derived from an EMBL/GenBank/DDBJ whole genome shotgun (WGS) entry which is preliminary data.</text>
</comment>
<reference evidence="1" key="1">
    <citation type="submission" date="2023-03" db="EMBL/GenBank/DDBJ databases">
        <title>Chromosome-level genomes of two armyworms, Mythimna separata and Mythimna loreyi, provide insights into the biosynthesis and reception of sex pheromones.</title>
        <authorList>
            <person name="Zhao H."/>
        </authorList>
    </citation>
    <scope>NUCLEOTIDE SEQUENCE</scope>
    <source>
        <strain evidence="1">BeijingLab</strain>
    </source>
</reference>
<gene>
    <name evidence="1" type="ORF">PYW08_001122</name>
</gene>